<accession>A0A0S4J9T1</accession>
<dbReference type="Proteomes" id="UP000051952">
    <property type="component" value="Unassembled WGS sequence"/>
</dbReference>
<dbReference type="OrthoDB" id="10608656at2759"/>
<keyword evidence="4" id="KW-1185">Reference proteome</keyword>
<name>A0A0S4J9T1_BODSA</name>
<organism evidence="3 4">
    <name type="scientific">Bodo saltans</name>
    <name type="common">Flagellated protozoan</name>
    <dbReference type="NCBI Taxonomy" id="75058"/>
    <lineage>
        <taxon>Eukaryota</taxon>
        <taxon>Discoba</taxon>
        <taxon>Euglenozoa</taxon>
        <taxon>Kinetoplastea</taxon>
        <taxon>Metakinetoplastina</taxon>
        <taxon>Eubodonida</taxon>
        <taxon>Bodonidae</taxon>
        <taxon>Bodo</taxon>
    </lineage>
</organism>
<dbReference type="AlphaFoldDB" id="A0A0S4J9T1"/>
<proteinExistence type="predicted"/>
<evidence type="ECO:0000256" key="2">
    <source>
        <dbReference type="SAM" id="Phobius"/>
    </source>
</evidence>
<keyword evidence="2" id="KW-1133">Transmembrane helix</keyword>
<keyword evidence="2" id="KW-0472">Membrane</keyword>
<evidence type="ECO:0000256" key="1">
    <source>
        <dbReference type="SAM" id="MobiDB-lite"/>
    </source>
</evidence>
<feature type="transmembrane region" description="Helical" evidence="2">
    <location>
        <begin position="12"/>
        <end position="30"/>
    </location>
</feature>
<evidence type="ECO:0000313" key="4">
    <source>
        <dbReference type="Proteomes" id="UP000051952"/>
    </source>
</evidence>
<reference evidence="4" key="1">
    <citation type="submission" date="2015-09" db="EMBL/GenBank/DDBJ databases">
        <authorList>
            <consortium name="Pathogen Informatics"/>
        </authorList>
    </citation>
    <scope>NUCLEOTIDE SEQUENCE [LARGE SCALE GENOMIC DNA]</scope>
    <source>
        <strain evidence="4">Lake Konstanz</strain>
    </source>
</reference>
<keyword evidence="2" id="KW-0812">Transmembrane</keyword>
<dbReference type="VEuPathDB" id="TriTrypDB:BSAL_92220"/>
<protein>
    <submittedName>
        <fullName evidence="3">Membrane-associated protein, putative</fullName>
    </submittedName>
</protein>
<evidence type="ECO:0000313" key="3">
    <source>
        <dbReference type="EMBL" id="CUG86257.1"/>
    </source>
</evidence>
<sequence>MRRVSKPSGRRCVLVSVVALTLTLLLYFSGESHQPESERDVRNAVRKEIPRSTHDEHRTFTAPPTKAPILSTAQAPSDPILTLRHYFARHQQDISNGVFSFPVGGQVHLSENNAKGGSSGAVPPLCGVSLMRALNYTLLTDKAEWTPCGEDQCFEVVLSATGATYEDVVLAGRLTAVGVIASGVTRRISSNQFAVIFGPFPHAPHRLGHTLSVDVLLTWVGPFFLGQRWSLPDRNDDPPLETKKAKCLALSLSGACDRFGVAVFSRPSEPWPLLKSSPRRAALCKTDAEISSNGEWERLQEGDTLGTALLDDMVGLNRLNGTAWQWLPSACSLRLFSRENVLQCFQSRGIREVGLFGDSMMVEFVRQLSNLMQASIRQGKHKRLRYMEFDAKGDSGHRIRVRFSRSYTTKEGSSVIASPSTILSQLLATSPDVILGNFAVLHWQQNMMPLSAWEENLKRVRGLLTPVDASRPWQRGRGGNAFYLGPTLIQMGRTQGLEPSRTAAFSAAARRILSDCGDEAAPCAAGFRMFQPMNLSSSRREGAYDGQHWACYHTYGGISQMTTQLWLNQLCNI</sequence>
<gene>
    <name evidence="3" type="ORF">BSAL_92220</name>
</gene>
<dbReference type="EMBL" id="CYKH01001272">
    <property type="protein sequence ID" value="CUG86257.1"/>
    <property type="molecule type" value="Genomic_DNA"/>
</dbReference>
<feature type="region of interest" description="Disordered" evidence="1">
    <location>
        <begin position="52"/>
        <end position="71"/>
    </location>
</feature>